<sequence>MTQAPVTSHPSPDPPTALRSDDCCSLMTQAPVTSHPSPDPPTALRSDVFEVKAGHISTGNKAERIYAVVRCLGKLTRNRTLRLEYGALEKEHYIVPVASIEGIALVSRDVNHNENYWWVLPDRTDFPDILHVKNFAGNSLEDDIQREAACDEAADIVEEDSGCDEDGDDFNSDCDYEESHGGV</sequence>
<evidence type="ECO:0000313" key="2">
    <source>
        <dbReference type="EMBL" id="CAD9401877.1"/>
    </source>
</evidence>
<accession>A0A7S2BNM2</accession>
<protein>
    <submittedName>
        <fullName evidence="2">Uncharacterized protein</fullName>
    </submittedName>
</protein>
<gene>
    <name evidence="2" type="ORF">DSPE1174_LOCUS8834</name>
</gene>
<name>A0A7S2BNM2_9STRA</name>
<reference evidence="2" key="1">
    <citation type="submission" date="2021-01" db="EMBL/GenBank/DDBJ databases">
        <authorList>
            <person name="Corre E."/>
            <person name="Pelletier E."/>
            <person name="Niang G."/>
            <person name="Scheremetjew M."/>
            <person name="Finn R."/>
            <person name="Kale V."/>
            <person name="Holt S."/>
            <person name="Cochrane G."/>
            <person name="Meng A."/>
            <person name="Brown T."/>
            <person name="Cohen L."/>
        </authorList>
    </citation>
    <scope>NUCLEOTIDE SEQUENCE</scope>
    <source>
        <strain evidence="2">CCMP1381</strain>
    </source>
</reference>
<feature type="compositionally biased region" description="Acidic residues" evidence="1">
    <location>
        <begin position="160"/>
        <end position="176"/>
    </location>
</feature>
<proteinExistence type="predicted"/>
<feature type="region of interest" description="Disordered" evidence="1">
    <location>
        <begin position="160"/>
        <end position="183"/>
    </location>
</feature>
<dbReference type="AlphaFoldDB" id="A0A7S2BNM2"/>
<evidence type="ECO:0000256" key="1">
    <source>
        <dbReference type="SAM" id="MobiDB-lite"/>
    </source>
</evidence>
<organism evidence="2">
    <name type="scientific">Octactis speculum</name>
    <dbReference type="NCBI Taxonomy" id="3111310"/>
    <lineage>
        <taxon>Eukaryota</taxon>
        <taxon>Sar</taxon>
        <taxon>Stramenopiles</taxon>
        <taxon>Ochrophyta</taxon>
        <taxon>Dictyochophyceae</taxon>
        <taxon>Dictyochales</taxon>
        <taxon>Dictyochaceae</taxon>
        <taxon>Octactis</taxon>
    </lineage>
</organism>
<dbReference type="EMBL" id="HBGS01016826">
    <property type="protein sequence ID" value="CAD9401877.1"/>
    <property type="molecule type" value="Transcribed_RNA"/>
</dbReference>